<keyword evidence="2" id="KW-1185">Reference proteome</keyword>
<evidence type="ECO:0000313" key="1">
    <source>
        <dbReference type="EMBL" id="KAI5656897.1"/>
    </source>
</evidence>
<evidence type="ECO:0000313" key="2">
    <source>
        <dbReference type="Proteomes" id="UP001060085"/>
    </source>
</evidence>
<gene>
    <name evidence="1" type="ORF">M9H77_25690</name>
</gene>
<dbReference type="Proteomes" id="UP001060085">
    <property type="component" value="Linkage Group LG06"/>
</dbReference>
<reference evidence="2" key="1">
    <citation type="journal article" date="2023" name="Nat. Plants">
        <title>Single-cell RNA sequencing provides a high-resolution roadmap for understanding the multicellular compartmentation of specialized metabolism.</title>
        <authorList>
            <person name="Sun S."/>
            <person name="Shen X."/>
            <person name="Li Y."/>
            <person name="Li Y."/>
            <person name="Wang S."/>
            <person name="Li R."/>
            <person name="Zhang H."/>
            <person name="Shen G."/>
            <person name="Guo B."/>
            <person name="Wei J."/>
            <person name="Xu J."/>
            <person name="St-Pierre B."/>
            <person name="Chen S."/>
            <person name="Sun C."/>
        </authorList>
    </citation>
    <scope>NUCLEOTIDE SEQUENCE [LARGE SCALE GENOMIC DNA]</scope>
</reference>
<organism evidence="1 2">
    <name type="scientific">Catharanthus roseus</name>
    <name type="common">Madagascar periwinkle</name>
    <name type="synonym">Vinca rosea</name>
    <dbReference type="NCBI Taxonomy" id="4058"/>
    <lineage>
        <taxon>Eukaryota</taxon>
        <taxon>Viridiplantae</taxon>
        <taxon>Streptophyta</taxon>
        <taxon>Embryophyta</taxon>
        <taxon>Tracheophyta</taxon>
        <taxon>Spermatophyta</taxon>
        <taxon>Magnoliopsida</taxon>
        <taxon>eudicotyledons</taxon>
        <taxon>Gunneridae</taxon>
        <taxon>Pentapetalae</taxon>
        <taxon>asterids</taxon>
        <taxon>lamiids</taxon>
        <taxon>Gentianales</taxon>
        <taxon>Apocynaceae</taxon>
        <taxon>Rauvolfioideae</taxon>
        <taxon>Vinceae</taxon>
        <taxon>Catharanthinae</taxon>
        <taxon>Catharanthus</taxon>
    </lineage>
</organism>
<sequence>MATKVYIVYYSTYGHVEKLANEIKRGADSIEGVEAKMWQVPEILSEEILAKMGAPSKSDVPVITPAELPEADAFIFGFPTRFGMMASQFKAFLDATGGLWGAQKLAGKPAGIFYSTGSQGGGQETTPLTAITQLVHHGMIFVPIGYTAGAVMFEMERIKGGSPYGAGTFAGDGSRQPSDQELEIAFHQGKYIAGIAKKLKGTAA</sequence>
<proteinExistence type="predicted"/>
<comment type="caution">
    <text evidence="1">The sequence shown here is derived from an EMBL/GenBank/DDBJ whole genome shotgun (WGS) entry which is preliminary data.</text>
</comment>
<name>A0ACC0AAA1_CATRO</name>
<dbReference type="EMBL" id="CM044706">
    <property type="protein sequence ID" value="KAI5656897.1"/>
    <property type="molecule type" value="Genomic_DNA"/>
</dbReference>
<accession>A0ACC0AAA1</accession>
<protein>
    <submittedName>
        <fullName evidence="1">Uncharacterized protein</fullName>
    </submittedName>
</protein>